<dbReference type="Proteomes" id="UP000031670">
    <property type="component" value="Unassembled WGS sequence"/>
</dbReference>
<accession>A0A0B8PAC0</accession>
<reference evidence="1 2" key="2">
    <citation type="submission" date="2015-01" db="EMBL/GenBank/DDBJ databases">
        <authorList>
            <consortium name="NBRP consortium"/>
            <person name="Sawabe T."/>
            <person name="Meirelles P."/>
            <person name="Feng G."/>
            <person name="Sayaka M."/>
            <person name="Hattori M."/>
            <person name="Ohkuma M."/>
        </authorList>
    </citation>
    <scope>NUCLEOTIDE SEQUENCE [LARGE SCALE GENOMIC DNA]</scope>
    <source>
        <strain evidence="1 2">JCM19232</strain>
    </source>
</reference>
<sequence>MTVKRHGISLGVERIESEFVLVFKATGKLTHQDYQAMAPVLESALQGVDPKHIKMLVDVSEFSGWELRAAWDDFRLGMKLGFEIEKVAIFGDKNWQEMASAVGGWFISGEMKSFHSYDDAVDWLKD</sequence>
<dbReference type="Pfam" id="PF11964">
    <property type="entry name" value="SpoIIAA-like"/>
    <property type="match status" value="1"/>
</dbReference>
<dbReference type="InterPro" id="IPR036513">
    <property type="entry name" value="STAS_dom_sf"/>
</dbReference>
<gene>
    <name evidence="1" type="ORF">JCM19232_177</name>
</gene>
<dbReference type="AlphaFoldDB" id="A0A0B8PAC0"/>
<dbReference type="InterPro" id="IPR021866">
    <property type="entry name" value="SpoIIAA-like"/>
</dbReference>
<name>A0A0B8PAC0_9VIBR</name>
<evidence type="ECO:0000313" key="2">
    <source>
        <dbReference type="Proteomes" id="UP000031670"/>
    </source>
</evidence>
<organism evidence="1 2">
    <name type="scientific">Vibrio ishigakensis</name>
    <dbReference type="NCBI Taxonomy" id="1481914"/>
    <lineage>
        <taxon>Bacteria</taxon>
        <taxon>Pseudomonadati</taxon>
        <taxon>Pseudomonadota</taxon>
        <taxon>Gammaproteobacteria</taxon>
        <taxon>Vibrionales</taxon>
        <taxon>Vibrionaceae</taxon>
        <taxon>Vibrio</taxon>
    </lineage>
</organism>
<dbReference type="EMBL" id="BBSA01000001">
    <property type="protein sequence ID" value="GAM59844.1"/>
    <property type="molecule type" value="Genomic_DNA"/>
</dbReference>
<protein>
    <recommendedName>
        <fullName evidence="3">STAS/SEC14 domain-containing protein</fullName>
    </recommendedName>
</protein>
<evidence type="ECO:0000313" key="1">
    <source>
        <dbReference type="EMBL" id="GAM59844.1"/>
    </source>
</evidence>
<dbReference type="SUPFAM" id="SSF52091">
    <property type="entry name" value="SpoIIaa-like"/>
    <property type="match status" value="1"/>
</dbReference>
<dbReference type="Gene3D" id="3.40.50.10600">
    <property type="entry name" value="SpoIIaa-like domains"/>
    <property type="match status" value="1"/>
</dbReference>
<reference evidence="1 2" key="1">
    <citation type="submission" date="2015-01" db="EMBL/GenBank/DDBJ databases">
        <title>Vibrio sp. C5 JCM 19232 whole genome shotgun sequence.</title>
        <authorList>
            <person name="Sawabe T."/>
            <person name="Meirelles P."/>
            <person name="Feng G."/>
            <person name="Sayaka M."/>
            <person name="Hattori M."/>
            <person name="Ohkuma M."/>
        </authorList>
    </citation>
    <scope>NUCLEOTIDE SEQUENCE [LARGE SCALE GENOMIC DNA]</scope>
    <source>
        <strain evidence="1 2">JCM19232</strain>
    </source>
</reference>
<evidence type="ECO:0008006" key="3">
    <source>
        <dbReference type="Google" id="ProtNLM"/>
    </source>
</evidence>
<dbReference type="InterPro" id="IPR038396">
    <property type="entry name" value="SpoIIAA-like_sf"/>
</dbReference>
<proteinExistence type="predicted"/>
<comment type="caution">
    <text evidence="1">The sequence shown here is derived from an EMBL/GenBank/DDBJ whole genome shotgun (WGS) entry which is preliminary data.</text>
</comment>